<dbReference type="Gene3D" id="1.10.490.10">
    <property type="entry name" value="Globins"/>
    <property type="match status" value="1"/>
</dbReference>
<comment type="similarity">
    <text evidence="5">Belongs to the truncated hemoglobin family. Group II subfamily.</text>
</comment>
<keyword evidence="4" id="KW-0408">Iron</keyword>
<keyword evidence="3" id="KW-0479">Metal-binding</keyword>
<dbReference type="Pfam" id="PF01152">
    <property type="entry name" value="Bac_globin"/>
    <property type="match status" value="1"/>
</dbReference>
<sequence length="146" mass="17069">MFFQNGKILSSSNSLFERVGGLPFFERLVDRFYQGVVVDPVLIVLYAEPNDLEKARLHLTWFLAQYWGGPPMFNENRGDPKLRMRHMPFRIGPVERDQWLLHMLTAVDELSQDELIRQELTDYFVKAAEHLRNDTGLPISSAEYPR</sequence>
<evidence type="ECO:0000256" key="4">
    <source>
        <dbReference type="ARBA" id="ARBA00023004"/>
    </source>
</evidence>
<dbReference type="InterPro" id="IPR001486">
    <property type="entry name" value="Hemoglobin_trunc"/>
</dbReference>
<keyword evidence="1" id="KW-0813">Transport</keyword>
<dbReference type="InterPro" id="IPR009050">
    <property type="entry name" value="Globin-like_sf"/>
</dbReference>
<organism evidence="6">
    <name type="scientific">freshwater metagenome</name>
    <dbReference type="NCBI Taxonomy" id="449393"/>
    <lineage>
        <taxon>unclassified sequences</taxon>
        <taxon>metagenomes</taxon>
        <taxon>ecological metagenomes</taxon>
    </lineage>
</organism>
<gene>
    <name evidence="6" type="ORF">UFOPK1826_00608</name>
</gene>
<name>A0A6J6GFS4_9ZZZZ</name>
<reference evidence="6" key="1">
    <citation type="submission" date="2020-05" db="EMBL/GenBank/DDBJ databases">
        <authorList>
            <person name="Chiriac C."/>
            <person name="Salcher M."/>
            <person name="Ghai R."/>
            <person name="Kavagutti S V."/>
        </authorList>
    </citation>
    <scope>NUCLEOTIDE SEQUENCE</scope>
</reference>
<dbReference type="PANTHER" id="PTHR47366:SF1">
    <property type="entry name" value="TWO-ON-TWO HEMOGLOBIN-3"/>
    <property type="match status" value="1"/>
</dbReference>
<protein>
    <submittedName>
        <fullName evidence="6">Unannotated protein</fullName>
    </submittedName>
</protein>
<dbReference type="GO" id="GO:0005344">
    <property type="term" value="F:oxygen carrier activity"/>
    <property type="evidence" value="ECO:0007669"/>
    <property type="project" value="InterPro"/>
</dbReference>
<accession>A0A6J6GFS4</accession>
<dbReference type="EMBL" id="CAEZUN010000058">
    <property type="protein sequence ID" value="CAB4600191.1"/>
    <property type="molecule type" value="Genomic_DNA"/>
</dbReference>
<evidence type="ECO:0000256" key="3">
    <source>
        <dbReference type="ARBA" id="ARBA00022723"/>
    </source>
</evidence>
<proteinExistence type="inferred from homology"/>
<dbReference type="SUPFAM" id="SSF46458">
    <property type="entry name" value="Globin-like"/>
    <property type="match status" value="1"/>
</dbReference>
<evidence type="ECO:0000256" key="1">
    <source>
        <dbReference type="ARBA" id="ARBA00022448"/>
    </source>
</evidence>
<dbReference type="AlphaFoldDB" id="A0A6J6GFS4"/>
<dbReference type="GO" id="GO:0019825">
    <property type="term" value="F:oxygen binding"/>
    <property type="evidence" value="ECO:0007669"/>
    <property type="project" value="InterPro"/>
</dbReference>
<dbReference type="InterPro" id="IPR012292">
    <property type="entry name" value="Globin/Proto"/>
</dbReference>
<evidence type="ECO:0000256" key="2">
    <source>
        <dbReference type="ARBA" id="ARBA00022617"/>
    </source>
</evidence>
<evidence type="ECO:0000256" key="5">
    <source>
        <dbReference type="ARBA" id="ARBA00034496"/>
    </source>
</evidence>
<dbReference type="InterPro" id="IPR044203">
    <property type="entry name" value="GlbO/GLB3-like"/>
</dbReference>
<evidence type="ECO:0000313" key="6">
    <source>
        <dbReference type="EMBL" id="CAB4600191.1"/>
    </source>
</evidence>
<keyword evidence="2" id="KW-0349">Heme</keyword>
<dbReference type="GO" id="GO:0046872">
    <property type="term" value="F:metal ion binding"/>
    <property type="evidence" value="ECO:0007669"/>
    <property type="project" value="UniProtKB-KW"/>
</dbReference>
<dbReference type="GO" id="GO:0020037">
    <property type="term" value="F:heme binding"/>
    <property type="evidence" value="ECO:0007669"/>
    <property type="project" value="InterPro"/>
</dbReference>
<dbReference type="PANTHER" id="PTHR47366">
    <property type="entry name" value="TWO-ON-TWO HEMOGLOBIN-3"/>
    <property type="match status" value="1"/>
</dbReference>